<evidence type="ECO:0000313" key="2">
    <source>
        <dbReference type="WBParaSite" id="ALUE_0002171701-mRNA-1"/>
    </source>
</evidence>
<protein>
    <submittedName>
        <fullName evidence="2">Transposase</fullName>
    </submittedName>
</protein>
<evidence type="ECO:0000313" key="1">
    <source>
        <dbReference type="Proteomes" id="UP000036681"/>
    </source>
</evidence>
<dbReference type="AlphaFoldDB" id="A0A0M3ISI9"/>
<keyword evidence="1" id="KW-1185">Reference proteome</keyword>
<dbReference type="WBParaSite" id="ALUE_0002171701-mRNA-1">
    <property type="protein sequence ID" value="ALUE_0002171701-mRNA-1"/>
    <property type="gene ID" value="ALUE_0002171701"/>
</dbReference>
<accession>A0A0M3ISI9</accession>
<dbReference type="Proteomes" id="UP000036681">
    <property type="component" value="Unplaced"/>
</dbReference>
<sequence>MTRRQVMKALLNNTSAHPVNVTGSIESANKRSISDISYEALIFEGKLESLHQITIWMPDLQCPACTFQVYFYA</sequence>
<organism evidence="1 2">
    <name type="scientific">Ascaris lumbricoides</name>
    <name type="common">Giant roundworm</name>
    <dbReference type="NCBI Taxonomy" id="6252"/>
    <lineage>
        <taxon>Eukaryota</taxon>
        <taxon>Metazoa</taxon>
        <taxon>Ecdysozoa</taxon>
        <taxon>Nematoda</taxon>
        <taxon>Chromadorea</taxon>
        <taxon>Rhabditida</taxon>
        <taxon>Spirurina</taxon>
        <taxon>Ascaridomorpha</taxon>
        <taxon>Ascaridoidea</taxon>
        <taxon>Ascarididae</taxon>
        <taxon>Ascaris</taxon>
    </lineage>
</organism>
<reference evidence="2" key="1">
    <citation type="submission" date="2017-02" db="UniProtKB">
        <authorList>
            <consortium name="WormBaseParasite"/>
        </authorList>
    </citation>
    <scope>IDENTIFICATION</scope>
</reference>
<name>A0A0M3ISI9_ASCLU</name>
<proteinExistence type="predicted"/>